<dbReference type="GO" id="GO:0003700">
    <property type="term" value="F:DNA-binding transcription factor activity"/>
    <property type="evidence" value="ECO:0007669"/>
    <property type="project" value="InterPro"/>
</dbReference>
<dbReference type="EMBL" id="CP018139">
    <property type="protein sequence ID" value="APE32317.1"/>
    <property type="molecule type" value="Genomic_DNA"/>
</dbReference>
<organism evidence="6 7">
    <name type="scientific">Halomonas aestuarii</name>
    <dbReference type="NCBI Taxonomy" id="1897729"/>
    <lineage>
        <taxon>Bacteria</taxon>
        <taxon>Pseudomonadati</taxon>
        <taxon>Pseudomonadota</taxon>
        <taxon>Gammaproteobacteria</taxon>
        <taxon>Oceanospirillales</taxon>
        <taxon>Halomonadaceae</taxon>
        <taxon>Halomonas</taxon>
    </lineage>
</organism>
<sequence length="302" mass="34074">MFNARYFRTFITLVETGSFTRTARRLEMTQPGVSQHVRKLEQYLGKSLLDRQGRRFVLTEAGRRAYDYALKLFAEHEQFRHSLDNDSLDSGECRLASPGSVGLMLYPFILGQQQMQPGLTVSYSFAFNSEIVADVLAGRHDLGIVTEPVRHPELHCEPWHQEPLCLVVPADFAGSGLADLMGIGVIGYSGGDDHAGALLRANFPDFRSMSHFPRQGFTNEVSMVLDAVARGLGFAVVSRVVLETSPWQRQVKELSLTQPAHEFLYLVTRAGAEMPRRYVRLLEGYREQRRHERFGHGEVMEG</sequence>
<accession>A0A1J0VJX7</accession>
<evidence type="ECO:0000256" key="2">
    <source>
        <dbReference type="ARBA" id="ARBA00023015"/>
    </source>
</evidence>
<dbReference type="AlphaFoldDB" id="A0A1J0VJX7"/>
<name>A0A1J0VJX7_9GAMM</name>
<dbReference type="Pfam" id="PF03466">
    <property type="entry name" value="LysR_substrate"/>
    <property type="match status" value="1"/>
</dbReference>
<dbReference type="FunFam" id="1.10.10.10:FF:000001">
    <property type="entry name" value="LysR family transcriptional regulator"/>
    <property type="match status" value="1"/>
</dbReference>
<evidence type="ECO:0000259" key="5">
    <source>
        <dbReference type="PROSITE" id="PS50931"/>
    </source>
</evidence>
<evidence type="ECO:0000256" key="4">
    <source>
        <dbReference type="ARBA" id="ARBA00023163"/>
    </source>
</evidence>
<dbReference type="PRINTS" id="PR00039">
    <property type="entry name" value="HTHLYSR"/>
</dbReference>
<reference evidence="7" key="1">
    <citation type="submission" date="2016-11" db="EMBL/GenBank/DDBJ databases">
        <title>Halolamina sediminis sp. nov., an extremely halophilic archaeon isolated from solar salt.</title>
        <authorList>
            <person name="Koh H.-W."/>
            <person name="Rani S."/>
            <person name="Park S.-J."/>
        </authorList>
    </citation>
    <scope>NUCLEOTIDE SEQUENCE [LARGE SCALE GENOMIC DNA]</scope>
    <source>
        <strain evidence="7">Hb3</strain>
    </source>
</reference>
<evidence type="ECO:0000313" key="6">
    <source>
        <dbReference type="EMBL" id="APE32317.1"/>
    </source>
</evidence>
<comment type="similarity">
    <text evidence="1">Belongs to the LysR transcriptional regulatory family.</text>
</comment>
<feature type="domain" description="HTH lysR-type" evidence="5">
    <location>
        <begin position="2"/>
        <end position="59"/>
    </location>
</feature>
<dbReference type="Pfam" id="PF00126">
    <property type="entry name" value="HTH_1"/>
    <property type="match status" value="1"/>
</dbReference>
<keyword evidence="7" id="KW-1185">Reference proteome</keyword>
<dbReference type="RefSeq" id="WP_071946349.1">
    <property type="nucleotide sequence ID" value="NZ_CP018139.1"/>
</dbReference>
<dbReference type="InterPro" id="IPR036390">
    <property type="entry name" value="WH_DNA-bd_sf"/>
</dbReference>
<evidence type="ECO:0000256" key="1">
    <source>
        <dbReference type="ARBA" id="ARBA00009437"/>
    </source>
</evidence>
<dbReference type="SUPFAM" id="SSF53850">
    <property type="entry name" value="Periplasmic binding protein-like II"/>
    <property type="match status" value="1"/>
</dbReference>
<dbReference type="GO" id="GO:0000976">
    <property type="term" value="F:transcription cis-regulatory region binding"/>
    <property type="evidence" value="ECO:0007669"/>
    <property type="project" value="TreeGrafter"/>
</dbReference>
<dbReference type="CDD" id="cd05466">
    <property type="entry name" value="PBP2_LTTR_substrate"/>
    <property type="match status" value="1"/>
</dbReference>
<dbReference type="OrthoDB" id="5289754at2"/>
<dbReference type="PROSITE" id="PS50931">
    <property type="entry name" value="HTH_LYSR"/>
    <property type="match status" value="1"/>
</dbReference>
<dbReference type="Proteomes" id="UP000181985">
    <property type="component" value="Chromosome"/>
</dbReference>
<protein>
    <submittedName>
        <fullName evidence="6">LysR family transcriptional regulator</fullName>
    </submittedName>
</protein>
<dbReference type="Gene3D" id="1.10.10.10">
    <property type="entry name" value="Winged helix-like DNA-binding domain superfamily/Winged helix DNA-binding domain"/>
    <property type="match status" value="1"/>
</dbReference>
<evidence type="ECO:0000256" key="3">
    <source>
        <dbReference type="ARBA" id="ARBA00023125"/>
    </source>
</evidence>
<dbReference type="InterPro" id="IPR005119">
    <property type="entry name" value="LysR_subst-bd"/>
</dbReference>
<dbReference type="Gene3D" id="3.40.190.10">
    <property type="entry name" value="Periplasmic binding protein-like II"/>
    <property type="match status" value="2"/>
</dbReference>
<dbReference type="InterPro" id="IPR000847">
    <property type="entry name" value="LysR_HTH_N"/>
</dbReference>
<gene>
    <name evidence="6" type="ORF">BOX17_15930</name>
</gene>
<proteinExistence type="inferred from homology"/>
<dbReference type="InterPro" id="IPR036388">
    <property type="entry name" value="WH-like_DNA-bd_sf"/>
</dbReference>
<dbReference type="KEGG" id="hsi:BOX17_15930"/>
<keyword evidence="4" id="KW-0804">Transcription</keyword>
<dbReference type="PANTHER" id="PTHR30126">
    <property type="entry name" value="HTH-TYPE TRANSCRIPTIONAL REGULATOR"/>
    <property type="match status" value="1"/>
</dbReference>
<dbReference type="SUPFAM" id="SSF46785">
    <property type="entry name" value="Winged helix' DNA-binding domain"/>
    <property type="match status" value="1"/>
</dbReference>
<dbReference type="PANTHER" id="PTHR30126:SF99">
    <property type="entry name" value="TRANSCRIPTIONAL REGULATOR LYSR FAMILY"/>
    <property type="match status" value="1"/>
</dbReference>
<keyword evidence="2" id="KW-0805">Transcription regulation</keyword>
<evidence type="ECO:0000313" key="7">
    <source>
        <dbReference type="Proteomes" id="UP000181985"/>
    </source>
</evidence>
<keyword evidence="3" id="KW-0238">DNA-binding</keyword>